<protein>
    <recommendedName>
        <fullName evidence="1">Retroviral polymerase SH3-like domain-containing protein</fullName>
    </recommendedName>
</protein>
<proteinExistence type="predicted"/>
<evidence type="ECO:0000259" key="1">
    <source>
        <dbReference type="Pfam" id="PF25597"/>
    </source>
</evidence>
<organism evidence="2">
    <name type="scientific">Sesamum radiatum</name>
    <name type="common">Black benniseed</name>
    <dbReference type="NCBI Taxonomy" id="300843"/>
    <lineage>
        <taxon>Eukaryota</taxon>
        <taxon>Viridiplantae</taxon>
        <taxon>Streptophyta</taxon>
        <taxon>Embryophyta</taxon>
        <taxon>Tracheophyta</taxon>
        <taxon>Spermatophyta</taxon>
        <taxon>Magnoliopsida</taxon>
        <taxon>eudicotyledons</taxon>
        <taxon>Gunneridae</taxon>
        <taxon>Pentapetalae</taxon>
        <taxon>asterids</taxon>
        <taxon>lamiids</taxon>
        <taxon>Lamiales</taxon>
        <taxon>Pedaliaceae</taxon>
        <taxon>Sesamum</taxon>
    </lineage>
</organism>
<dbReference type="Pfam" id="PF25597">
    <property type="entry name" value="SH3_retrovirus"/>
    <property type="match status" value="1"/>
</dbReference>
<name>A0AAW2TH77_SESRA</name>
<sequence length="220" mass="25792">MPLLEKIPECVWTNTDIDLSSLRIFGCSTFALTNENKLDPRFQKCICIGYPEGVKGYRLWLRSQPGFKVIVSRDVVFNKSEILCLSKSPRKDEEYNIENTFNKVEETVEDNQQGEAEREENRIFENESFENSENSNPNENQYLLARDRERRETRNPSKFKDFHLALNTESFEPTTYDEALKSSKSKQWIKAMEEEMKSLHDNKTWVLVPKPKDAYIVSCK</sequence>
<dbReference type="InterPro" id="IPR057670">
    <property type="entry name" value="SH3_retrovirus"/>
</dbReference>
<feature type="domain" description="Retroviral polymerase SH3-like" evidence="1">
    <location>
        <begin position="27"/>
        <end position="87"/>
    </location>
</feature>
<reference evidence="2" key="2">
    <citation type="journal article" date="2024" name="Plant">
        <title>Genomic evolution and insights into agronomic trait innovations of Sesamum species.</title>
        <authorList>
            <person name="Miao H."/>
            <person name="Wang L."/>
            <person name="Qu L."/>
            <person name="Liu H."/>
            <person name="Sun Y."/>
            <person name="Le M."/>
            <person name="Wang Q."/>
            <person name="Wei S."/>
            <person name="Zheng Y."/>
            <person name="Lin W."/>
            <person name="Duan Y."/>
            <person name="Cao H."/>
            <person name="Xiong S."/>
            <person name="Wang X."/>
            <person name="Wei L."/>
            <person name="Li C."/>
            <person name="Ma Q."/>
            <person name="Ju M."/>
            <person name="Zhao R."/>
            <person name="Li G."/>
            <person name="Mu C."/>
            <person name="Tian Q."/>
            <person name="Mei H."/>
            <person name="Zhang T."/>
            <person name="Gao T."/>
            <person name="Zhang H."/>
        </authorList>
    </citation>
    <scope>NUCLEOTIDE SEQUENCE</scope>
    <source>
        <strain evidence="2">G02</strain>
    </source>
</reference>
<gene>
    <name evidence="2" type="ORF">Sradi_2069800</name>
</gene>
<comment type="caution">
    <text evidence="2">The sequence shown here is derived from an EMBL/GenBank/DDBJ whole genome shotgun (WGS) entry which is preliminary data.</text>
</comment>
<dbReference type="EMBL" id="JACGWJ010000008">
    <property type="protein sequence ID" value="KAL0404290.1"/>
    <property type="molecule type" value="Genomic_DNA"/>
</dbReference>
<evidence type="ECO:0000313" key="2">
    <source>
        <dbReference type="EMBL" id="KAL0404290.1"/>
    </source>
</evidence>
<reference evidence="2" key="1">
    <citation type="submission" date="2020-06" db="EMBL/GenBank/DDBJ databases">
        <authorList>
            <person name="Li T."/>
            <person name="Hu X."/>
            <person name="Zhang T."/>
            <person name="Song X."/>
            <person name="Zhang H."/>
            <person name="Dai N."/>
            <person name="Sheng W."/>
            <person name="Hou X."/>
            <person name="Wei L."/>
        </authorList>
    </citation>
    <scope>NUCLEOTIDE SEQUENCE</scope>
    <source>
        <strain evidence="2">G02</strain>
        <tissue evidence="2">Leaf</tissue>
    </source>
</reference>
<dbReference type="AlphaFoldDB" id="A0AAW2TH77"/>
<accession>A0AAW2TH77</accession>